<keyword evidence="10" id="KW-1185">Reference proteome</keyword>
<evidence type="ECO:0000256" key="2">
    <source>
        <dbReference type="ARBA" id="ARBA00022695"/>
    </source>
</evidence>
<evidence type="ECO:0000256" key="4">
    <source>
        <dbReference type="ARBA" id="ARBA00022840"/>
    </source>
</evidence>
<evidence type="ECO:0000256" key="6">
    <source>
        <dbReference type="ARBA" id="ARBA00047939"/>
    </source>
</evidence>
<keyword evidence="4" id="KW-0067">ATP-binding</keyword>
<keyword evidence="1" id="KW-0808">Transferase</keyword>
<evidence type="ECO:0000256" key="3">
    <source>
        <dbReference type="ARBA" id="ARBA00022741"/>
    </source>
</evidence>
<dbReference type="PANTHER" id="PTHR39560">
    <property type="entry name" value="PROTEIN ADENYLYLTRANSFERASE FIC-RELATED"/>
    <property type="match status" value="1"/>
</dbReference>
<evidence type="ECO:0000256" key="7">
    <source>
        <dbReference type="ARBA" id="ARBA00048696"/>
    </source>
</evidence>
<dbReference type="PANTHER" id="PTHR39560:SF1">
    <property type="entry name" value="PROTEIN ADENYLYLTRANSFERASE FIC-RELATED"/>
    <property type="match status" value="1"/>
</dbReference>
<reference evidence="9 10" key="1">
    <citation type="submission" date="2018-07" db="EMBL/GenBank/DDBJ databases">
        <title>Phylogenomic Insights into understanding Host Adaptation of Lactobacillus reuteri by a novel species, Lactobacillus spp. M31.</title>
        <authorList>
            <person name="Sharma S."/>
            <person name="Patil P."/>
            <person name="Korpole S."/>
            <person name="Patil P.B."/>
        </authorList>
    </citation>
    <scope>NUCLEOTIDE SEQUENCE [LARGE SCALE GENOMIC DNA]</scope>
    <source>
        <strain evidence="9 10">M31</strain>
    </source>
</reference>
<dbReference type="SUPFAM" id="SSF140931">
    <property type="entry name" value="Fic-like"/>
    <property type="match status" value="1"/>
</dbReference>
<dbReference type="EMBL" id="QORN01000068">
    <property type="protein sequence ID" value="MBD5807565.1"/>
    <property type="molecule type" value="Genomic_DNA"/>
</dbReference>
<evidence type="ECO:0000313" key="10">
    <source>
        <dbReference type="Proteomes" id="UP000704341"/>
    </source>
</evidence>
<comment type="caution">
    <text evidence="9">The sequence shown here is derived from an EMBL/GenBank/DDBJ whole genome shotgun (WGS) entry which is preliminary data.</text>
</comment>
<dbReference type="InterPro" id="IPR003812">
    <property type="entry name" value="Fido"/>
</dbReference>
<evidence type="ECO:0000256" key="5">
    <source>
        <dbReference type="ARBA" id="ARBA00034531"/>
    </source>
</evidence>
<proteinExistence type="predicted"/>
<feature type="domain" description="Fido" evidence="8">
    <location>
        <begin position="52"/>
        <end position="184"/>
    </location>
</feature>
<protein>
    <recommendedName>
        <fullName evidence="5">protein adenylyltransferase</fullName>
        <ecNumber evidence="5">2.7.7.108</ecNumber>
    </recommendedName>
</protein>
<evidence type="ECO:0000256" key="1">
    <source>
        <dbReference type="ARBA" id="ARBA00022679"/>
    </source>
</evidence>
<sequence length="186" mass="21421">MTDEELQAKFLYDNGTLRNKFAIKDPDELSLIEYRGVAERQIALLQQRPRIASFNDLITINKFLFGWLYDWAGQLRNYYISKAGFDFLEYDRFDNAIRYVNNELLKINKKQHPTIEDYAGLLNDLNYIHPFREGNGRSTKLFIQLIALHHGQVIDYPADNAKMIAALDQSDVSAIAKTMALQKAAG</sequence>
<dbReference type="Gene3D" id="1.10.3290.10">
    <property type="entry name" value="Fido-like domain"/>
    <property type="match status" value="1"/>
</dbReference>
<dbReference type="Pfam" id="PF02661">
    <property type="entry name" value="Fic"/>
    <property type="match status" value="1"/>
</dbReference>
<dbReference type="RefSeq" id="WP_191668687.1">
    <property type="nucleotide sequence ID" value="NZ_QORN01000068.1"/>
</dbReference>
<comment type="catalytic activity">
    <reaction evidence="6">
        <text>L-threonyl-[protein] + ATP = 3-O-(5'-adenylyl)-L-threonyl-[protein] + diphosphate</text>
        <dbReference type="Rhea" id="RHEA:54292"/>
        <dbReference type="Rhea" id="RHEA-COMP:11060"/>
        <dbReference type="Rhea" id="RHEA-COMP:13847"/>
        <dbReference type="ChEBI" id="CHEBI:30013"/>
        <dbReference type="ChEBI" id="CHEBI:30616"/>
        <dbReference type="ChEBI" id="CHEBI:33019"/>
        <dbReference type="ChEBI" id="CHEBI:138113"/>
        <dbReference type="EC" id="2.7.7.108"/>
    </reaction>
</comment>
<dbReference type="Proteomes" id="UP000704341">
    <property type="component" value="Unassembled WGS sequence"/>
</dbReference>
<dbReference type="EC" id="2.7.7.108" evidence="5"/>
<keyword evidence="2" id="KW-0548">Nucleotidyltransferase</keyword>
<gene>
    <name evidence="9" type="ORF">DTK66_10845</name>
</gene>
<organism evidence="9 10">
    <name type="scientific">Limosilactobacillus walteri</name>
    <dbReference type="NCBI Taxonomy" id="2268022"/>
    <lineage>
        <taxon>Bacteria</taxon>
        <taxon>Bacillati</taxon>
        <taxon>Bacillota</taxon>
        <taxon>Bacilli</taxon>
        <taxon>Lactobacillales</taxon>
        <taxon>Lactobacillaceae</taxon>
        <taxon>Limosilactobacillus</taxon>
    </lineage>
</organism>
<name>A0ABR8P9Z0_9LACO</name>
<evidence type="ECO:0000313" key="9">
    <source>
        <dbReference type="EMBL" id="MBD5807565.1"/>
    </source>
</evidence>
<keyword evidence="3" id="KW-0547">Nucleotide-binding</keyword>
<dbReference type="PROSITE" id="PS51459">
    <property type="entry name" value="FIDO"/>
    <property type="match status" value="1"/>
</dbReference>
<evidence type="ECO:0000259" key="8">
    <source>
        <dbReference type="PROSITE" id="PS51459"/>
    </source>
</evidence>
<accession>A0ABR8P9Z0</accession>
<comment type="catalytic activity">
    <reaction evidence="7">
        <text>L-tyrosyl-[protein] + ATP = O-(5'-adenylyl)-L-tyrosyl-[protein] + diphosphate</text>
        <dbReference type="Rhea" id="RHEA:54288"/>
        <dbReference type="Rhea" id="RHEA-COMP:10136"/>
        <dbReference type="Rhea" id="RHEA-COMP:13846"/>
        <dbReference type="ChEBI" id="CHEBI:30616"/>
        <dbReference type="ChEBI" id="CHEBI:33019"/>
        <dbReference type="ChEBI" id="CHEBI:46858"/>
        <dbReference type="ChEBI" id="CHEBI:83624"/>
        <dbReference type="EC" id="2.7.7.108"/>
    </reaction>
</comment>
<dbReference type="InterPro" id="IPR036597">
    <property type="entry name" value="Fido-like_dom_sf"/>
</dbReference>